<evidence type="ECO:0000313" key="3">
    <source>
        <dbReference type="Proteomes" id="UP001165060"/>
    </source>
</evidence>
<dbReference type="InterPro" id="IPR001202">
    <property type="entry name" value="WW_dom"/>
</dbReference>
<evidence type="ECO:0000313" key="2">
    <source>
        <dbReference type="EMBL" id="GMI28692.1"/>
    </source>
</evidence>
<dbReference type="PROSITE" id="PS50020">
    <property type="entry name" value="WW_DOMAIN_2"/>
    <property type="match status" value="1"/>
</dbReference>
<organism evidence="2 3">
    <name type="scientific">Tetraparma gracilis</name>
    <dbReference type="NCBI Taxonomy" id="2962635"/>
    <lineage>
        <taxon>Eukaryota</taxon>
        <taxon>Sar</taxon>
        <taxon>Stramenopiles</taxon>
        <taxon>Ochrophyta</taxon>
        <taxon>Bolidophyceae</taxon>
        <taxon>Parmales</taxon>
        <taxon>Triparmaceae</taxon>
        <taxon>Tetraparma</taxon>
    </lineage>
</organism>
<feature type="non-terminal residue" evidence="2">
    <location>
        <position position="1"/>
    </location>
</feature>
<name>A0ABQ6MMV5_9STRA</name>
<accession>A0ABQ6MMV5</accession>
<feature type="domain" description="WW" evidence="1">
    <location>
        <begin position="88"/>
        <end position="121"/>
    </location>
</feature>
<dbReference type="Proteomes" id="UP001165060">
    <property type="component" value="Unassembled WGS sequence"/>
</dbReference>
<dbReference type="SMART" id="SM00456">
    <property type="entry name" value="WW"/>
    <property type="match status" value="1"/>
</dbReference>
<dbReference type="SUPFAM" id="SSF51045">
    <property type="entry name" value="WW domain"/>
    <property type="match status" value="1"/>
</dbReference>
<reference evidence="2 3" key="1">
    <citation type="journal article" date="2023" name="Commun. Biol.">
        <title>Genome analysis of Parmales, the sister group of diatoms, reveals the evolutionary specialization of diatoms from phago-mixotrophs to photoautotrophs.</title>
        <authorList>
            <person name="Ban H."/>
            <person name="Sato S."/>
            <person name="Yoshikawa S."/>
            <person name="Yamada K."/>
            <person name="Nakamura Y."/>
            <person name="Ichinomiya M."/>
            <person name="Sato N."/>
            <person name="Blanc-Mathieu R."/>
            <person name="Endo H."/>
            <person name="Kuwata A."/>
            <person name="Ogata H."/>
        </authorList>
    </citation>
    <scope>NUCLEOTIDE SEQUENCE [LARGE SCALE GENOMIC DNA]</scope>
</reference>
<protein>
    <recommendedName>
        <fullName evidence="1">WW domain-containing protein</fullName>
    </recommendedName>
</protein>
<dbReference type="PROSITE" id="PS01159">
    <property type="entry name" value="WW_DOMAIN_1"/>
    <property type="match status" value="1"/>
</dbReference>
<dbReference type="Gene3D" id="2.20.70.10">
    <property type="match status" value="1"/>
</dbReference>
<keyword evidence="3" id="KW-1185">Reference proteome</keyword>
<comment type="caution">
    <text evidence="2">The sequence shown here is derived from an EMBL/GenBank/DDBJ whole genome shotgun (WGS) entry which is preliminary data.</text>
</comment>
<sequence length="128" mass="14732">YSRNDNLTVDHVMRLAHYVDKQVDIIMKMPKEKLQSGLVDWLPPPDWKNVLDDTGVPLPALTDAQIAEEKERQLREIQESGGVYVDEESLPGGWKAAFTDAGKLYYWNTDTRESSWERPKKEKEQAGE</sequence>
<dbReference type="Pfam" id="PF00397">
    <property type="entry name" value="WW"/>
    <property type="match status" value="1"/>
</dbReference>
<evidence type="ECO:0000259" key="1">
    <source>
        <dbReference type="PROSITE" id="PS50020"/>
    </source>
</evidence>
<proteinExistence type="predicted"/>
<dbReference type="EMBL" id="BRYB01004292">
    <property type="protein sequence ID" value="GMI28692.1"/>
    <property type="molecule type" value="Genomic_DNA"/>
</dbReference>
<gene>
    <name evidence="2" type="ORF">TeGR_g11871</name>
</gene>
<dbReference type="InterPro" id="IPR036020">
    <property type="entry name" value="WW_dom_sf"/>
</dbReference>
<dbReference type="CDD" id="cd00201">
    <property type="entry name" value="WW"/>
    <property type="match status" value="1"/>
</dbReference>